<dbReference type="InterPro" id="IPR001878">
    <property type="entry name" value="Znf_CCHC"/>
</dbReference>
<evidence type="ECO:0000256" key="3">
    <source>
        <dbReference type="SAM" id="MobiDB-lite"/>
    </source>
</evidence>
<feature type="compositionally biased region" description="Acidic residues" evidence="3">
    <location>
        <begin position="1"/>
        <end position="23"/>
    </location>
</feature>
<gene>
    <name evidence="6" type="ORF">A4X03_0g8948</name>
    <name evidence="5" type="ORF">JKIAZH3_G4229</name>
</gene>
<dbReference type="EMBL" id="CAJHJG010004692">
    <property type="protein sequence ID" value="CAD6943341.1"/>
    <property type="molecule type" value="Genomic_DNA"/>
</dbReference>
<evidence type="ECO:0000313" key="8">
    <source>
        <dbReference type="Proteomes" id="UP000836402"/>
    </source>
</evidence>
<organism evidence="6 7">
    <name type="scientific">Tilletia caries</name>
    <name type="common">wheat bunt fungus</name>
    <dbReference type="NCBI Taxonomy" id="13290"/>
    <lineage>
        <taxon>Eukaryota</taxon>
        <taxon>Fungi</taxon>
        <taxon>Dikarya</taxon>
        <taxon>Basidiomycota</taxon>
        <taxon>Ustilaginomycotina</taxon>
        <taxon>Exobasidiomycetes</taxon>
        <taxon>Tilletiales</taxon>
        <taxon>Tilletiaceae</taxon>
        <taxon>Tilletia</taxon>
    </lineage>
</organism>
<feature type="compositionally biased region" description="Acidic residues" evidence="3">
    <location>
        <begin position="39"/>
        <end position="56"/>
    </location>
</feature>
<keyword evidence="8" id="KW-1185">Reference proteome</keyword>
<feature type="compositionally biased region" description="Polar residues" evidence="3">
    <location>
        <begin position="176"/>
        <end position="189"/>
    </location>
</feature>
<name>A0A177U6L1_9BASI</name>
<feature type="region of interest" description="Disordered" evidence="3">
    <location>
        <begin position="175"/>
        <end position="194"/>
    </location>
</feature>
<dbReference type="AlphaFoldDB" id="A0A177U6L1"/>
<feature type="compositionally biased region" description="Basic and acidic residues" evidence="3">
    <location>
        <begin position="95"/>
        <end position="105"/>
    </location>
</feature>
<evidence type="ECO:0000313" key="5">
    <source>
        <dbReference type="EMBL" id="CAD6943341.1"/>
    </source>
</evidence>
<protein>
    <recommendedName>
        <fullName evidence="4">CCHC-type domain-containing protein</fullName>
    </recommendedName>
</protein>
<feature type="compositionally biased region" description="Acidic residues" evidence="3">
    <location>
        <begin position="106"/>
        <end position="119"/>
    </location>
</feature>
<feature type="compositionally biased region" description="Acidic residues" evidence="3">
    <location>
        <begin position="83"/>
        <end position="94"/>
    </location>
</feature>
<dbReference type="PROSITE" id="PS50158">
    <property type="entry name" value="ZF_CCHC"/>
    <property type="match status" value="1"/>
</dbReference>
<evidence type="ECO:0000256" key="2">
    <source>
        <dbReference type="PROSITE-ProRule" id="PRU00047"/>
    </source>
</evidence>
<dbReference type="Proteomes" id="UP000077671">
    <property type="component" value="Unassembled WGS sequence"/>
</dbReference>
<reference evidence="6" key="2">
    <citation type="journal article" date="2019" name="IMA Fungus">
        <title>Genome sequencing and comparison of five Tilletia species to identify candidate genes for the detection of regulated species infecting wheat.</title>
        <authorList>
            <person name="Nguyen H.D.T."/>
            <person name="Sultana T."/>
            <person name="Kesanakurti P."/>
            <person name="Hambleton S."/>
        </authorList>
    </citation>
    <scope>NUCLEOTIDE SEQUENCE</scope>
    <source>
        <strain evidence="6">DAOMC 238032</strain>
    </source>
</reference>
<feature type="domain" description="CCHC-type" evidence="4">
    <location>
        <begin position="291"/>
        <end position="305"/>
    </location>
</feature>
<reference evidence="6" key="1">
    <citation type="submission" date="2016-04" db="EMBL/GenBank/DDBJ databases">
        <authorList>
            <person name="Nguyen H.D."/>
            <person name="Kesanakurti P."/>
            <person name="Cullis J."/>
            <person name="Levesque C.A."/>
            <person name="Hambleton S."/>
        </authorList>
    </citation>
    <scope>NUCLEOTIDE SEQUENCE</scope>
    <source>
        <strain evidence="6">DAOMC 238032</strain>
    </source>
</reference>
<dbReference type="SUPFAM" id="SSF57756">
    <property type="entry name" value="Retrovirus zinc finger-like domains"/>
    <property type="match status" value="1"/>
</dbReference>
<keyword evidence="2" id="KW-0863">Zinc-finger</keyword>
<evidence type="ECO:0000313" key="6">
    <source>
        <dbReference type="EMBL" id="KAE8238114.1"/>
    </source>
</evidence>
<dbReference type="Proteomes" id="UP000836402">
    <property type="component" value="Unassembled WGS sequence"/>
</dbReference>
<evidence type="ECO:0000256" key="1">
    <source>
        <dbReference type="ARBA" id="ARBA00022664"/>
    </source>
</evidence>
<dbReference type="EMBL" id="LWDD02003094">
    <property type="protein sequence ID" value="KAE8238114.1"/>
    <property type="molecule type" value="Genomic_DNA"/>
</dbReference>
<sequence length="315" mass="35070">MSSSDEDDYPSAQVSDDDDYDAYEDQRDSGGEDYRGWGFEDDDDSEGGQQADDDPPPDQIREAYNSGYEDGFADGVEGGSRVDDDEADAFDAEADDSKTEPIDNRVDDDDYDDDSDDYEPAPYINRVHAVNPPSATASTFTPQSSHPSAPTISVSHFAPAQQLHQQAAWNAYNAPSAPQASTSQLTQYPQHAPYPAQHPYDANAYCYDQQFVTPGYEFATYNRSQQQQMVDQNAQEETSSVASTRISISRSQYESLTNHLQCLDFEIQDLRQRQNTASQSTKQRDKQGQSCFNCHQFGHLARCCPFPSPQNQGHA</sequence>
<dbReference type="GO" id="GO:0008270">
    <property type="term" value="F:zinc ion binding"/>
    <property type="evidence" value="ECO:0007669"/>
    <property type="project" value="UniProtKB-KW"/>
</dbReference>
<feature type="region of interest" description="Disordered" evidence="3">
    <location>
        <begin position="1"/>
        <end position="121"/>
    </location>
</feature>
<dbReference type="Gene3D" id="4.10.60.10">
    <property type="entry name" value="Zinc finger, CCHC-type"/>
    <property type="match status" value="1"/>
</dbReference>
<feature type="compositionally biased region" description="Basic and acidic residues" evidence="3">
    <location>
        <begin position="24"/>
        <end position="35"/>
    </location>
</feature>
<dbReference type="GO" id="GO:0003676">
    <property type="term" value="F:nucleic acid binding"/>
    <property type="evidence" value="ECO:0007669"/>
    <property type="project" value="InterPro"/>
</dbReference>
<dbReference type="GO" id="GO:0006397">
    <property type="term" value="P:mRNA processing"/>
    <property type="evidence" value="ECO:0007669"/>
    <property type="project" value="UniProtKB-KW"/>
</dbReference>
<keyword evidence="2" id="KW-0862">Zinc</keyword>
<comment type="caution">
    <text evidence="6">The sequence shown here is derived from an EMBL/GenBank/DDBJ whole genome shotgun (WGS) entry which is preliminary data.</text>
</comment>
<dbReference type="InterPro" id="IPR036875">
    <property type="entry name" value="Znf_CCHC_sf"/>
</dbReference>
<reference evidence="5" key="3">
    <citation type="submission" date="2020-10" db="EMBL/GenBank/DDBJ databases">
        <authorList>
            <person name="Sedaghatjoo S."/>
        </authorList>
    </citation>
    <scope>NUCLEOTIDE SEQUENCE</scope>
    <source>
        <strain evidence="5">AZH3</strain>
    </source>
</reference>
<keyword evidence="1" id="KW-0507">mRNA processing</keyword>
<evidence type="ECO:0000259" key="4">
    <source>
        <dbReference type="PROSITE" id="PS50158"/>
    </source>
</evidence>
<accession>A0A177U6L1</accession>
<evidence type="ECO:0000313" key="7">
    <source>
        <dbReference type="Proteomes" id="UP000077671"/>
    </source>
</evidence>
<proteinExistence type="predicted"/>
<keyword evidence="2" id="KW-0479">Metal-binding</keyword>